<comment type="caution">
    <text evidence="4">The sequence shown here is derived from an EMBL/GenBank/DDBJ whole genome shotgun (WGS) entry which is preliminary data.</text>
</comment>
<accession>A0A418W269</accession>
<reference evidence="4 5" key="1">
    <citation type="submission" date="2018-09" db="EMBL/GenBank/DDBJ databases">
        <authorList>
            <person name="Zhu H."/>
        </authorList>
    </citation>
    <scope>NUCLEOTIDE SEQUENCE [LARGE SCALE GENOMIC DNA]</scope>
    <source>
        <strain evidence="4 5">K2W22B-5</strain>
    </source>
</reference>
<dbReference type="Pfam" id="PF04333">
    <property type="entry name" value="MlaA"/>
    <property type="match status" value="1"/>
</dbReference>
<evidence type="ECO:0000313" key="5">
    <source>
        <dbReference type="Proteomes" id="UP000283458"/>
    </source>
</evidence>
<dbReference type="GO" id="GO:0016020">
    <property type="term" value="C:membrane"/>
    <property type="evidence" value="ECO:0007669"/>
    <property type="project" value="InterPro"/>
</dbReference>
<dbReference type="GO" id="GO:0120010">
    <property type="term" value="P:intermembrane phospholipid transfer"/>
    <property type="evidence" value="ECO:0007669"/>
    <property type="project" value="TreeGrafter"/>
</dbReference>
<dbReference type="PANTHER" id="PTHR30035:SF3">
    <property type="entry name" value="INTERMEMBRANE PHOSPHOLIPID TRANSPORT SYSTEM LIPOPROTEIN MLAA"/>
    <property type="match status" value="1"/>
</dbReference>
<evidence type="ECO:0000256" key="3">
    <source>
        <dbReference type="SAM" id="MobiDB-lite"/>
    </source>
</evidence>
<evidence type="ECO:0000256" key="1">
    <source>
        <dbReference type="ARBA" id="ARBA00010634"/>
    </source>
</evidence>
<gene>
    <name evidence="4" type="ORF">D3877_05845</name>
</gene>
<feature type="region of interest" description="Disordered" evidence="3">
    <location>
        <begin position="146"/>
        <end position="171"/>
    </location>
</feature>
<feature type="compositionally biased region" description="Basic and acidic residues" evidence="3">
    <location>
        <begin position="160"/>
        <end position="171"/>
    </location>
</feature>
<dbReference type="InterPro" id="IPR007428">
    <property type="entry name" value="MlaA"/>
</dbReference>
<name>A0A418W269_9PROT</name>
<protein>
    <submittedName>
        <fullName evidence="4">VacJ family lipoprotein</fullName>
    </submittedName>
</protein>
<proteinExistence type="inferred from homology"/>
<dbReference type="PANTHER" id="PTHR30035">
    <property type="entry name" value="LIPOPROTEIN VACJ-RELATED"/>
    <property type="match status" value="1"/>
</dbReference>
<sequence>MREKRPGNFMPTWLPRGRGVYGEGRAMDGGSSRDVLRIHLTAQSVADVRPAKSGAKKDGQGDLDGQRQLGAVVQIDQTKIGRQPDPGQIDRRQHGCADQTHRPPHRVELKIQDHGQRQSGKQLDRPVARIKLQPVIIGIAGRVEAAEDDQHRNQKANGISEDRQHGRDSSAVVMDERPMIPLRWSARPMKPACLGRDPLSPVLGSRYSDGAGQSLGAVDFGLNRGTTVMKSIRVLALSLSLLASLTAGRSAQALDLTAFDPWESYNRAMFAFNNSVNSSALEPLRQAYGSRLSNSTRAGISNVFANLREPWTAVSSSLRADFPNAGASLGRFLINTTAGVGGWYDVAATQYALKSQQDDLGLVLCQWGVGSGPYMVLPFLGPTNGRDLLGRTATMVGTYSALGLQGYMTYRTSDGMVRYLEDGFIESFVREPQVDAYALERGLYTRIRDAQCAGASTAGAPYGGDQQ</sequence>
<organism evidence="4 5">
    <name type="scientific">Azospirillum cavernae</name>
    <dbReference type="NCBI Taxonomy" id="2320860"/>
    <lineage>
        <taxon>Bacteria</taxon>
        <taxon>Pseudomonadati</taxon>
        <taxon>Pseudomonadota</taxon>
        <taxon>Alphaproteobacteria</taxon>
        <taxon>Rhodospirillales</taxon>
        <taxon>Azospirillaceae</taxon>
        <taxon>Azospirillum</taxon>
    </lineage>
</organism>
<keyword evidence="5" id="KW-1185">Reference proteome</keyword>
<feature type="region of interest" description="Disordered" evidence="3">
    <location>
        <begin position="75"/>
        <end position="123"/>
    </location>
</feature>
<feature type="compositionally biased region" description="Basic and acidic residues" evidence="3">
    <location>
        <begin position="88"/>
        <end position="123"/>
    </location>
</feature>
<evidence type="ECO:0000313" key="4">
    <source>
        <dbReference type="EMBL" id="RJF84125.1"/>
    </source>
</evidence>
<dbReference type="Proteomes" id="UP000283458">
    <property type="component" value="Unassembled WGS sequence"/>
</dbReference>
<dbReference type="PRINTS" id="PR01805">
    <property type="entry name" value="VACJLIPOPROT"/>
</dbReference>
<dbReference type="EMBL" id="QYUL01000001">
    <property type="protein sequence ID" value="RJF84125.1"/>
    <property type="molecule type" value="Genomic_DNA"/>
</dbReference>
<keyword evidence="2" id="KW-0732">Signal</keyword>
<evidence type="ECO:0000256" key="2">
    <source>
        <dbReference type="ARBA" id="ARBA00022729"/>
    </source>
</evidence>
<dbReference type="AlphaFoldDB" id="A0A418W269"/>
<keyword evidence="4" id="KW-0449">Lipoprotein</keyword>
<comment type="similarity">
    <text evidence="1">Belongs to the MlaA family.</text>
</comment>